<evidence type="ECO:0000313" key="3">
    <source>
        <dbReference type="Proteomes" id="UP000193920"/>
    </source>
</evidence>
<accession>A0A1Y2AWW7</accession>
<proteinExistence type="predicted"/>
<dbReference type="EMBL" id="MCOG01000199">
    <property type="protein sequence ID" value="ORY26727.1"/>
    <property type="molecule type" value="Genomic_DNA"/>
</dbReference>
<evidence type="ECO:0008006" key="4">
    <source>
        <dbReference type="Google" id="ProtNLM"/>
    </source>
</evidence>
<sequence>MNLNNKCSFITILLFTILYVKLNYAFNEQTSKNQRLLLRCKKKCQNNSKKLKKFCKKCPSLDMLNKNKTFESNKIYENNIFFKNKNSTMKLLSNEKTLDEINYTNNKIKHFIIIRFYSDNMMEKEKMFNYTFLHNAINDFKKFTLKSLENQTNKSFEIIIKINNELPGDSKAISELKQIESPIKINVIRSNLTDKYIINNTKEAKFVITTRIDHDDLIYNDAVKDIQNKCNINIPLYYNGYINGITMINNDIKNCYKFYGHYNNKGTISTFQSLILNKNLYKGYLSIYSLGPHHNQINKFIEYYKGFEYNKSFFNINKLENSFIYVKHDFNHSSHYNPKLKTNWHRSKVKVEKDKNWFINRFGNFIEY</sequence>
<dbReference type="Proteomes" id="UP000193920">
    <property type="component" value="Unassembled WGS sequence"/>
</dbReference>
<comment type="caution">
    <text evidence="2">The sequence shown here is derived from an EMBL/GenBank/DDBJ whole genome shotgun (WGS) entry which is preliminary data.</text>
</comment>
<dbReference type="AlphaFoldDB" id="A0A1Y2AWW7"/>
<protein>
    <recommendedName>
        <fullName evidence="4">Glycosyltransferase 2-like domain-containing protein</fullName>
    </recommendedName>
</protein>
<evidence type="ECO:0000313" key="2">
    <source>
        <dbReference type="EMBL" id="ORY26727.1"/>
    </source>
</evidence>
<gene>
    <name evidence="2" type="ORF">LY90DRAFT_513662</name>
</gene>
<keyword evidence="1" id="KW-0732">Signal</keyword>
<reference evidence="2 3" key="1">
    <citation type="submission" date="2016-08" db="EMBL/GenBank/DDBJ databases">
        <title>A Parts List for Fungal Cellulosomes Revealed by Comparative Genomics.</title>
        <authorList>
            <consortium name="DOE Joint Genome Institute"/>
            <person name="Haitjema C.H."/>
            <person name="Gilmore S.P."/>
            <person name="Henske J.K."/>
            <person name="Solomon K.V."/>
            <person name="De Groot R."/>
            <person name="Kuo A."/>
            <person name="Mondo S.J."/>
            <person name="Salamov A.A."/>
            <person name="Labutti K."/>
            <person name="Zhao Z."/>
            <person name="Chiniquy J."/>
            <person name="Barry K."/>
            <person name="Brewer H.M."/>
            <person name="Purvine S.O."/>
            <person name="Wright A.T."/>
            <person name="Boxma B."/>
            <person name="Van Alen T."/>
            <person name="Hackstein J.H."/>
            <person name="Baker S.E."/>
            <person name="Grigoriev I.V."/>
            <person name="O'Malley M.A."/>
        </authorList>
    </citation>
    <scope>NUCLEOTIDE SEQUENCE [LARGE SCALE GENOMIC DNA]</scope>
    <source>
        <strain evidence="2 3">G1</strain>
    </source>
</reference>
<keyword evidence="3" id="KW-1185">Reference proteome</keyword>
<organism evidence="2 3">
    <name type="scientific">Neocallimastix californiae</name>
    <dbReference type="NCBI Taxonomy" id="1754190"/>
    <lineage>
        <taxon>Eukaryota</taxon>
        <taxon>Fungi</taxon>
        <taxon>Fungi incertae sedis</taxon>
        <taxon>Chytridiomycota</taxon>
        <taxon>Chytridiomycota incertae sedis</taxon>
        <taxon>Neocallimastigomycetes</taxon>
        <taxon>Neocallimastigales</taxon>
        <taxon>Neocallimastigaceae</taxon>
        <taxon>Neocallimastix</taxon>
    </lineage>
</organism>
<name>A0A1Y2AWW7_9FUNG</name>
<dbReference type="InterPro" id="IPR021466">
    <property type="entry name" value="Put_rhamnosyl_transferase"/>
</dbReference>
<feature type="signal peptide" evidence="1">
    <location>
        <begin position="1"/>
        <end position="25"/>
    </location>
</feature>
<evidence type="ECO:0000256" key="1">
    <source>
        <dbReference type="SAM" id="SignalP"/>
    </source>
</evidence>
<feature type="chain" id="PRO_5012847384" description="Glycosyltransferase 2-like domain-containing protein" evidence="1">
    <location>
        <begin position="26"/>
        <end position="368"/>
    </location>
</feature>
<dbReference type="Pfam" id="PF11316">
    <property type="entry name" value="Rhamno_transf"/>
    <property type="match status" value="1"/>
</dbReference>